<evidence type="ECO:0000313" key="6">
    <source>
        <dbReference type="RefSeq" id="XP_022141253.1"/>
    </source>
</evidence>
<dbReference type="InterPro" id="IPR005123">
    <property type="entry name" value="Oxoglu/Fe-dep_dioxygenase_dom"/>
</dbReference>
<keyword evidence="1 3" id="KW-0479">Metal-binding</keyword>
<reference evidence="6" key="1">
    <citation type="submission" date="2025-08" db="UniProtKB">
        <authorList>
            <consortium name="RefSeq"/>
        </authorList>
    </citation>
    <scope>IDENTIFICATION</scope>
    <source>
        <strain evidence="6">OHB3-1</strain>
    </source>
</reference>
<sequence>MSESQTCVELPVIDVYEDLSESALSSLTTACNEWGFFYIRNHGVSKEFYHRLISIADELFRLPQETKNKVGISCYVPRFMASPFFESFKFAGPDFSASAYSLTEALFDHPNTEFSNLLEEYGSKMNNLSKRIVELLLKILVDKFENKFYDSEFSNCKGNLGINNYSPRDSNKEDKVEEIEGLGKHTDISCVTILFQDNVGGLQMRSKGGEWMDIKPCEDALVVNIGDFMQAWSNERLRSAEHRVVLRQNVKRFSMSFFWSYVDDREIYAPSEVVGEGNVRLYRPFSIKEYKMFRATSARGNYEKVGATVKDFAGIVG</sequence>
<keyword evidence="5" id="KW-1185">Reference proteome</keyword>
<dbReference type="GO" id="GO:0046872">
    <property type="term" value="F:metal ion binding"/>
    <property type="evidence" value="ECO:0007669"/>
    <property type="project" value="UniProtKB-KW"/>
</dbReference>
<gene>
    <name evidence="6" type="primary">LOC111011696</name>
</gene>
<evidence type="ECO:0000259" key="4">
    <source>
        <dbReference type="PROSITE" id="PS51471"/>
    </source>
</evidence>
<dbReference type="PANTHER" id="PTHR47990">
    <property type="entry name" value="2-OXOGLUTARATE (2OG) AND FE(II)-DEPENDENT OXYGENASE SUPERFAMILY PROTEIN-RELATED"/>
    <property type="match status" value="1"/>
</dbReference>
<organism evidence="5 6">
    <name type="scientific">Momordica charantia</name>
    <name type="common">Bitter gourd</name>
    <name type="synonym">Balsam pear</name>
    <dbReference type="NCBI Taxonomy" id="3673"/>
    <lineage>
        <taxon>Eukaryota</taxon>
        <taxon>Viridiplantae</taxon>
        <taxon>Streptophyta</taxon>
        <taxon>Embryophyta</taxon>
        <taxon>Tracheophyta</taxon>
        <taxon>Spermatophyta</taxon>
        <taxon>Magnoliopsida</taxon>
        <taxon>eudicotyledons</taxon>
        <taxon>Gunneridae</taxon>
        <taxon>Pentapetalae</taxon>
        <taxon>rosids</taxon>
        <taxon>fabids</taxon>
        <taxon>Cucurbitales</taxon>
        <taxon>Cucurbitaceae</taxon>
        <taxon>Momordiceae</taxon>
        <taxon>Momordica</taxon>
    </lineage>
</organism>
<dbReference type="KEGG" id="mcha:111011696"/>
<evidence type="ECO:0000313" key="5">
    <source>
        <dbReference type="Proteomes" id="UP000504603"/>
    </source>
</evidence>
<dbReference type="RefSeq" id="XP_022141253.1">
    <property type="nucleotide sequence ID" value="XM_022285561.1"/>
</dbReference>
<dbReference type="InterPro" id="IPR027443">
    <property type="entry name" value="IPNS-like_sf"/>
</dbReference>
<dbReference type="InterPro" id="IPR050231">
    <property type="entry name" value="Iron_ascorbate_oxido_reductase"/>
</dbReference>
<dbReference type="Pfam" id="PF03171">
    <property type="entry name" value="2OG-FeII_Oxy"/>
    <property type="match status" value="1"/>
</dbReference>
<name>A0A6J1CJY7_MOMCH</name>
<keyword evidence="3" id="KW-0560">Oxidoreductase</keyword>
<dbReference type="Pfam" id="PF14226">
    <property type="entry name" value="DIOX_N"/>
    <property type="match status" value="1"/>
</dbReference>
<proteinExistence type="inferred from homology"/>
<dbReference type="SUPFAM" id="SSF51197">
    <property type="entry name" value="Clavaminate synthase-like"/>
    <property type="match status" value="1"/>
</dbReference>
<dbReference type="GO" id="GO:0016491">
    <property type="term" value="F:oxidoreductase activity"/>
    <property type="evidence" value="ECO:0007669"/>
    <property type="project" value="UniProtKB-KW"/>
</dbReference>
<accession>A0A6J1CJY7</accession>
<dbReference type="PROSITE" id="PS51471">
    <property type="entry name" value="FE2OG_OXY"/>
    <property type="match status" value="1"/>
</dbReference>
<dbReference type="InterPro" id="IPR044861">
    <property type="entry name" value="IPNS-like_FE2OG_OXY"/>
</dbReference>
<dbReference type="Proteomes" id="UP000504603">
    <property type="component" value="Unplaced"/>
</dbReference>
<dbReference type="GeneID" id="111011696"/>
<dbReference type="AlphaFoldDB" id="A0A6J1CJY7"/>
<evidence type="ECO:0000256" key="1">
    <source>
        <dbReference type="ARBA" id="ARBA00022723"/>
    </source>
</evidence>
<comment type="similarity">
    <text evidence="3">Belongs to the iron/ascorbate-dependent oxidoreductase family.</text>
</comment>
<dbReference type="InterPro" id="IPR026992">
    <property type="entry name" value="DIOX_N"/>
</dbReference>
<evidence type="ECO:0000256" key="3">
    <source>
        <dbReference type="RuleBase" id="RU003682"/>
    </source>
</evidence>
<dbReference type="Gene3D" id="2.60.120.330">
    <property type="entry name" value="B-lactam Antibiotic, Isopenicillin N Synthase, Chain"/>
    <property type="match status" value="1"/>
</dbReference>
<feature type="domain" description="Fe2OG dioxygenase" evidence="4">
    <location>
        <begin position="152"/>
        <end position="262"/>
    </location>
</feature>
<keyword evidence="2 3" id="KW-0408">Iron</keyword>
<protein>
    <submittedName>
        <fullName evidence="6">Gibberellin 20-oxidase-like protein</fullName>
    </submittedName>
</protein>
<evidence type="ECO:0000256" key="2">
    <source>
        <dbReference type="ARBA" id="ARBA00023004"/>
    </source>
</evidence>
<dbReference type="OrthoDB" id="288590at2759"/>